<keyword evidence="1" id="KW-0460">Magnesium</keyword>
<dbReference type="Proteomes" id="UP000240569">
    <property type="component" value="Unassembled WGS sequence"/>
</dbReference>
<reference evidence="5 6" key="1">
    <citation type="submission" date="2017-04" db="EMBL/GenBank/DDBJ databases">
        <title>Novel microbial lineages endemic to geothermal iron-oxide mats fill important gaps in the evolutionary history of Archaea.</title>
        <authorList>
            <person name="Jay Z.J."/>
            <person name="Beam J.P."/>
            <person name="Dlakic M."/>
            <person name="Rusch D.B."/>
            <person name="Kozubal M.A."/>
            <person name="Inskeep W.P."/>
        </authorList>
    </citation>
    <scope>NUCLEOTIDE SEQUENCE [LARGE SCALE GENOMIC DNA]</scope>
    <source>
        <strain evidence="5">BE_D</strain>
    </source>
</reference>
<dbReference type="EC" id="4.1.1.31" evidence="4"/>
<protein>
    <recommendedName>
        <fullName evidence="4">Phosphoenolpyruvate carboxylase</fullName>
        <ecNumber evidence="4">4.1.1.31</ecNumber>
    </recommendedName>
</protein>
<dbReference type="NCBIfam" id="TIGR02751">
    <property type="entry name" value="PEPCase_arch"/>
    <property type="match status" value="1"/>
</dbReference>
<evidence type="ECO:0000256" key="4">
    <source>
        <dbReference type="NCBIfam" id="TIGR02751"/>
    </source>
</evidence>
<evidence type="ECO:0000313" key="6">
    <source>
        <dbReference type="Proteomes" id="UP000240569"/>
    </source>
</evidence>
<dbReference type="InterPro" id="IPR007566">
    <property type="entry name" value="PEP_COase_arc-type"/>
</dbReference>
<dbReference type="GO" id="GO:0006099">
    <property type="term" value="P:tricarboxylic acid cycle"/>
    <property type="evidence" value="ECO:0007669"/>
    <property type="project" value="InterPro"/>
</dbReference>
<name>A0A2R6AEG2_9ARCH</name>
<proteinExistence type="predicted"/>
<evidence type="ECO:0000313" key="5">
    <source>
        <dbReference type="EMBL" id="PSN84776.1"/>
    </source>
</evidence>
<sequence length="117" mass="13065">MRLTNSKLLRVFIARSDPALNYGLISAVLLAKYALAKLSQLDVEIFPIIGVGPPPFRGNFNPENVDKVLKEYPSASTFTVQSAFRYDYSVQTVKKAVTKINSLKRSRIEGSELLCQK</sequence>
<evidence type="ECO:0000256" key="3">
    <source>
        <dbReference type="ARBA" id="ARBA00023300"/>
    </source>
</evidence>
<dbReference type="Pfam" id="PF14010">
    <property type="entry name" value="PEPcase_2"/>
    <property type="match status" value="1"/>
</dbReference>
<dbReference type="InterPro" id="IPR015813">
    <property type="entry name" value="Pyrv/PenolPyrv_kinase-like_dom"/>
</dbReference>
<keyword evidence="2" id="KW-0456">Lyase</keyword>
<accession>A0A2R6AEG2</accession>
<organism evidence="5 6">
    <name type="scientific">Candidatus Marsarchaeota G1 archaeon BE_D</name>
    <dbReference type="NCBI Taxonomy" id="1978156"/>
    <lineage>
        <taxon>Archaea</taxon>
        <taxon>Candidatus Marsarchaeota</taxon>
        <taxon>Candidatus Marsarchaeota group 1</taxon>
    </lineage>
</organism>
<dbReference type="AlphaFoldDB" id="A0A2R6AEG2"/>
<keyword evidence="5" id="KW-0670">Pyruvate</keyword>
<gene>
    <name evidence="5" type="ORF">B9Q02_08825</name>
</gene>
<evidence type="ECO:0000256" key="2">
    <source>
        <dbReference type="ARBA" id="ARBA00023239"/>
    </source>
</evidence>
<evidence type="ECO:0000256" key="1">
    <source>
        <dbReference type="ARBA" id="ARBA00022842"/>
    </source>
</evidence>
<dbReference type="EMBL" id="NEXD01000065">
    <property type="protein sequence ID" value="PSN84776.1"/>
    <property type="molecule type" value="Genomic_DNA"/>
</dbReference>
<comment type="caution">
    <text evidence="5">The sequence shown here is derived from an EMBL/GenBank/DDBJ whole genome shotgun (WGS) entry which is preliminary data.</text>
</comment>
<dbReference type="SUPFAM" id="SSF51621">
    <property type="entry name" value="Phosphoenolpyruvate/pyruvate domain"/>
    <property type="match status" value="1"/>
</dbReference>
<keyword evidence="3" id="KW-0120">Carbon dioxide fixation</keyword>
<dbReference type="GO" id="GO:0008964">
    <property type="term" value="F:phosphoenolpyruvate carboxylase activity"/>
    <property type="evidence" value="ECO:0007669"/>
    <property type="project" value="UniProtKB-UniRule"/>
</dbReference>
<dbReference type="GO" id="GO:0015977">
    <property type="term" value="P:carbon fixation"/>
    <property type="evidence" value="ECO:0007669"/>
    <property type="project" value="UniProtKB-KW"/>
</dbReference>